<evidence type="ECO:0000313" key="1">
    <source>
        <dbReference type="EMBL" id="SVC31351.1"/>
    </source>
</evidence>
<name>A0A382L8Y4_9ZZZZ</name>
<feature type="non-terminal residue" evidence="1">
    <location>
        <position position="381"/>
    </location>
</feature>
<reference evidence="1" key="1">
    <citation type="submission" date="2018-05" db="EMBL/GenBank/DDBJ databases">
        <authorList>
            <person name="Lanie J.A."/>
            <person name="Ng W.-L."/>
            <person name="Kazmierczak K.M."/>
            <person name="Andrzejewski T.M."/>
            <person name="Davidsen T.M."/>
            <person name="Wayne K.J."/>
            <person name="Tettelin H."/>
            <person name="Glass J.I."/>
            <person name="Rusch D."/>
            <person name="Podicherti R."/>
            <person name="Tsui H.-C.T."/>
            <person name="Winkler M.E."/>
        </authorList>
    </citation>
    <scope>NUCLEOTIDE SEQUENCE</scope>
</reference>
<sequence length="381" mass="42666">MNKRLFSNFRMFFLLSLVGIFGQASASSITDFFLNVVGTYEGEVTWDGGSSPITTTIILEGNSISGTSIYPNGGQSPFTLIKALPETRELIVEWKEVDNNDPSKEVVGQALFRFPPDYVSFEGTWGDDLAYEGGGIWNGISKQKINFKQAVDNTFAKETGDRRHIGKWCYEAARLELNGKNITTSSVLVLNENLIYPTDEDYVVQSISRYAESKTNILINSEEDRLYDFYIEQPAIDKEIEGYYPIQVSVCSVTPEYIFLESDVIELDRVIHQTGVVCERDGLPQCAKYFLKSQDASGDSKISQAELNRFFRHLTAWISMSTGASFEEIVGGASATAFLGPLLTKLTFLNYDYDNDEHLTLSELLHDFVGLSPTSITKEDF</sequence>
<dbReference type="SUPFAM" id="SSF47473">
    <property type="entry name" value="EF-hand"/>
    <property type="match status" value="1"/>
</dbReference>
<proteinExistence type="predicted"/>
<accession>A0A382L8Y4</accession>
<evidence type="ECO:0008006" key="2">
    <source>
        <dbReference type="Google" id="ProtNLM"/>
    </source>
</evidence>
<dbReference type="InterPro" id="IPR011992">
    <property type="entry name" value="EF-hand-dom_pair"/>
</dbReference>
<dbReference type="EMBL" id="UINC01084575">
    <property type="protein sequence ID" value="SVC31351.1"/>
    <property type="molecule type" value="Genomic_DNA"/>
</dbReference>
<dbReference type="AlphaFoldDB" id="A0A382L8Y4"/>
<protein>
    <recommendedName>
        <fullName evidence="2">EF-hand domain-containing protein</fullName>
    </recommendedName>
</protein>
<gene>
    <name evidence="1" type="ORF">METZ01_LOCUS284205</name>
</gene>
<organism evidence="1">
    <name type="scientific">marine metagenome</name>
    <dbReference type="NCBI Taxonomy" id="408172"/>
    <lineage>
        <taxon>unclassified sequences</taxon>
        <taxon>metagenomes</taxon>
        <taxon>ecological metagenomes</taxon>
    </lineage>
</organism>